<dbReference type="AlphaFoldDB" id="A0A3D8Q785"/>
<evidence type="ECO:0000313" key="3">
    <source>
        <dbReference type="Proteomes" id="UP000256328"/>
    </source>
</evidence>
<dbReference type="Pfam" id="PF00149">
    <property type="entry name" value="Metallophos"/>
    <property type="match status" value="1"/>
</dbReference>
<dbReference type="SUPFAM" id="SSF54506">
    <property type="entry name" value="Diaminopimelate epimerase-like"/>
    <property type="match status" value="1"/>
</dbReference>
<feature type="domain" description="Calcineurin-like phosphoesterase" evidence="1">
    <location>
        <begin position="178"/>
        <end position="432"/>
    </location>
</feature>
<dbReference type="InterPro" id="IPR003719">
    <property type="entry name" value="Phenazine_PhzF-like"/>
</dbReference>
<dbReference type="InterPro" id="IPR004843">
    <property type="entry name" value="Calcineurin-like_PHP"/>
</dbReference>
<comment type="caution">
    <text evidence="2">The sequence shown here is derived from an EMBL/GenBank/DDBJ whole genome shotgun (WGS) entry which is preliminary data.</text>
</comment>
<dbReference type="Gene3D" id="3.10.310.10">
    <property type="entry name" value="Diaminopimelate Epimerase, Chain A, domain 1"/>
    <property type="match status" value="1"/>
</dbReference>
<evidence type="ECO:0000313" key="2">
    <source>
        <dbReference type="EMBL" id="RDW57661.1"/>
    </source>
</evidence>
<keyword evidence="3" id="KW-1185">Reference proteome</keyword>
<sequence length="703" mass="78140">MGSTPPYTAVVARPVVTDLTICIFPTTIPPSTCEVDSRMWHRLEKELYLYTSQQSAWLYVALADEEELSAEDLLVMDIRVGESPPNPSSGHSWESRPGGIWVLRSKFSGKIDQAVTEVDVLFGVDAVDPRPQWALIRSSLQLTAQPGVPVARLSVFHGRGKPRPDTRAALRVREDGKFKIVQISDTHMVTGVGLCKDAIDASGKNLPESEADPLTVDFIEKILDIEKPDLVVFTGDQLHHDIPDSQSALFKVVAPVINRSIPFAAVFGNHDSEGIHALSRTAQMSILQDLPFSLCESGPEQVDGIGNFYLQVLAPAPSQLPLSTLYFLDSHGEIPSKIRNPDYDFIKQSQIDWFTHTSQAQRRACEKDDDDNRFHLSLAFLHIPLPEFGDPHLSIRNGHRGEPTEGPSFNSHFYDALVKERVSALGCGHDHVNDFCALLQQPSQQAGDKATQPGPWLCYGGSSGFGGYGSYGRKQFHRRMRVWELDTSTESLKTWKRVEYVTDRVDELVLIESGAIITHIGRFSKDSQDYALTLDSGQVVNHEINERALTTSSVQNSSVIIPHSDNGQRRVNDVHLVDVFTTGGKGGNLAPIVLNATGWSDFQMQDIARQHERESTFVFPADPTSGVDFQLRFFVPEHEMEMCGHATVGTAYVMHDLQQAPRDELRFMTKSGMVRTRRNDRDGRAFISVSQPKGTVAEISTQR</sequence>
<dbReference type="EMBL" id="PDLN01000022">
    <property type="protein sequence ID" value="RDW57661.1"/>
    <property type="molecule type" value="Genomic_DNA"/>
</dbReference>
<dbReference type="Gene3D" id="3.60.21.10">
    <property type="match status" value="1"/>
</dbReference>
<dbReference type="OrthoDB" id="783096at2759"/>
<evidence type="ECO:0000259" key="1">
    <source>
        <dbReference type="Pfam" id="PF00149"/>
    </source>
</evidence>
<dbReference type="CDD" id="cd07383">
    <property type="entry name" value="MPP_Dcr2"/>
    <property type="match status" value="1"/>
</dbReference>
<dbReference type="InterPro" id="IPR029052">
    <property type="entry name" value="Metallo-depent_PP-like"/>
</dbReference>
<dbReference type="GO" id="GO:0005737">
    <property type="term" value="C:cytoplasm"/>
    <property type="evidence" value="ECO:0007669"/>
    <property type="project" value="TreeGrafter"/>
</dbReference>
<dbReference type="GO" id="GO:0004721">
    <property type="term" value="F:phosphoprotein phosphatase activity"/>
    <property type="evidence" value="ECO:0007669"/>
    <property type="project" value="TreeGrafter"/>
</dbReference>
<reference evidence="2 3" key="1">
    <citation type="journal article" date="2018" name="IMA Fungus">
        <title>IMA Genome-F 9: Draft genome sequence of Annulohypoxylon stygium, Aspergillus mulundensis, Berkeleyomyces basicola (syn. Thielaviopsis basicola), Ceratocystis smalleyi, two Cercospora beticola strains, Coleophoma cylindrospora, Fusarium fracticaudum, Phialophora cf. hyalina, and Morchella septimelata.</title>
        <authorList>
            <person name="Wingfield B.D."/>
            <person name="Bills G.F."/>
            <person name="Dong Y."/>
            <person name="Huang W."/>
            <person name="Nel W.J."/>
            <person name="Swalarsk-Parry B.S."/>
            <person name="Vaghefi N."/>
            <person name="Wilken P.M."/>
            <person name="An Z."/>
            <person name="de Beer Z.W."/>
            <person name="De Vos L."/>
            <person name="Chen L."/>
            <person name="Duong T.A."/>
            <person name="Gao Y."/>
            <person name="Hammerbacher A."/>
            <person name="Kikkert J.R."/>
            <person name="Li Y."/>
            <person name="Li H."/>
            <person name="Li K."/>
            <person name="Li Q."/>
            <person name="Liu X."/>
            <person name="Ma X."/>
            <person name="Naidoo K."/>
            <person name="Pethybridge S.J."/>
            <person name="Sun J."/>
            <person name="Steenkamp E.T."/>
            <person name="van der Nest M.A."/>
            <person name="van Wyk S."/>
            <person name="Wingfield M.J."/>
            <person name="Xiong C."/>
            <person name="Yue Q."/>
            <person name="Zhang X."/>
        </authorList>
    </citation>
    <scope>NUCLEOTIDE SEQUENCE [LARGE SCALE GENOMIC DNA]</scope>
    <source>
        <strain evidence="2 3">BP5796</strain>
    </source>
</reference>
<protein>
    <submittedName>
        <fullName evidence="2">Metallo-dependent phosphatase-4</fullName>
    </submittedName>
</protein>
<proteinExistence type="predicted"/>
<organism evidence="2 3">
    <name type="scientific">Coleophoma crateriformis</name>
    <dbReference type="NCBI Taxonomy" id="565419"/>
    <lineage>
        <taxon>Eukaryota</taxon>
        <taxon>Fungi</taxon>
        <taxon>Dikarya</taxon>
        <taxon>Ascomycota</taxon>
        <taxon>Pezizomycotina</taxon>
        <taxon>Leotiomycetes</taxon>
        <taxon>Helotiales</taxon>
        <taxon>Dermateaceae</taxon>
        <taxon>Coleophoma</taxon>
    </lineage>
</organism>
<dbReference type="PANTHER" id="PTHR32440">
    <property type="entry name" value="PHOSPHATASE DCR2-RELATED-RELATED"/>
    <property type="match status" value="1"/>
</dbReference>
<dbReference type="Proteomes" id="UP000256328">
    <property type="component" value="Unassembled WGS sequence"/>
</dbReference>
<dbReference type="PANTHER" id="PTHR32440:SF0">
    <property type="entry name" value="PHOSPHATASE DCR2-RELATED"/>
    <property type="match status" value="1"/>
</dbReference>
<name>A0A3D8Q785_9HELO</name>
<dbReference type="Pfam" id="PF02567">
    <property type="entry name" value="PhzC-PhzF"/>
    <property type="match status" value="1"/>
</dbReference>
<gene>
    <name evidence="2" type="ORF">BP5796_12462</name>
</gene>
<dbReference type="SUPFAM" id="SSF56300">
    <property type="entry name" value="Metallo-dependent phosphatases"/>
    <property type="match status" value="1"/>
</dbReference>
<accession>A0A3D8Q785</accession>